<dbReference type="GO" id="GO:0036498">
    <property type="term" value="P:IRE1-mediated unfolded protein response"/>
    <property type="evidence" value="ECO:0007669"/>
    <property type="project" value="TreeGrafter"/>
</dbReference>
<proteinExistence type="predicted"/>
<dbReference type="PROSITE" id="PS00194">
    <property type="entry name" value="THIOREDOXIN_1"/>
    <property type="match status" value="1"/>
</dbReference>
<dbReference type="GO" id="GO:0015035">
    <property type="term" value="F:protein-disulfide reductase activity"/>
    <property type="evidence" value="ECO:0007669"/>
    <property type="project" value="TreeGrafter"/>
</dbReference>
<dbReference type="PRINTS" id="PR00421">
    <property type="entry name" value="THIOREDOXIN"/>
</dbReference>
<dbReference type="Pfam" id="PF00085">
    <property type="entry name" value="Thioredoxin"/>
    <property type="match status" value="3"/>
</dbReference>
<accession>A0A7R8HD85</accession>
<dbReference type="OrthoDB" id="5810603at2759"/>
<reference evidence="1" key="1">
    <citation type="submission" date="2021-02" db="EMBL/GenBank/DDBJ databases">
        <authorList>
            <person name="Bekaert M."/>
        </authorList>
    </citation>
    <scope>NUCLEOTIDE SEQUENCE</scope>
    <source>
        <strain evidence="1">IoA-00</strain>
    </source>
</reference>
<dbReference type="EC" id="1.8.4.-" evidence="1"/>
<keyword evidence="2" id="KW-1185">Reference proteome</keyword>
<sequence length="645" mass="74204">MKLSRILTRGNAMIFSVRKKMTKKVVEDVDRGSHMSIMMILVFMIMMNSLLPWISMIFEGVYQIHMITGSSTFTILNVFIVGKLLQLGDVLSKKLDGVIRIGAVNCQDSPMLCNSEGIRGFPTLKFYDAHGENQKYYDNALQEDDIMDFVLESLPYNVFRLQSSDFEKKVHRRPKEQPWVIILCKSSSDCPLERPDRILLNHILEDISNIAIVDCSSKKMEMCREKPDDEEVIVRTGIYRFRNAEDVLNNKGIRIESTDYKEIAHAAMKQLPKPKSLDTQKFRMILNDLEERSSSPWLIHFIYDEDDEMTLDEDRKINSLIRKANMALVDCKAEFSVCSDYQIRKSVYALFKPGKDTPYEINYGREKAPDVLNFARSATNARTMTSITGQRLENLLKKPNSMIFVDFFSPHCSPCLNFLPEFRKASVLIGGSIKAYPTGMYFNGSITDKHLFHGSHRDQEIADFVMDIVRPKVVTLDERVFKKLIYGQSPIKTIVIDFYANWCGPCMQMAPEWNKLGRLFSENPTLEAFAFRDWVYKHMITVAKELDDSSLQNLINKSYKQPVVVDFYAPWCGPCQRLAPKFEEAALSLQAKGVIFGKVNCDYFRHLCGRHHIQAYPTLLLYRNGHPEDLETSFNTESIINAILK</sequence>
<protein>
    <submittedName>
        <fullName evidence="1">DNAJC10</fullName>
        <ecNumber evidence="1">1.8.4.-</ecNumber>
    </submittedName>
</protein>
<dbReference type="CDD" id="cd02961">
    <property type="entry name" value="PDI_a_family"/>
    <property type="match status" value="1"/>
</dbReference>
<evidence type="ECO:0000313" key="1">
    <source>
        <dbReference type="EMBL" id="CAF3025366.1"/>
    </source>
</evidence>
<dbReference type="GO" id="GO:0051787">
    <property type="term" value="F:misfolded protein binding"/>
    <property type="evidence" value="ECO:0007669"/>
    <property type="project" value="TreeGrafter"/>
</dbReference>
<dbReference type="InterPro" id="IPR052460">
    <property type="entry name" value="ER_disulfide_reductase"/>
</dbReference>
<dbReference type="InterPro" id="IPR017937">
    <property type="entry name" value="Thioredoxin_CS"/>
</dbReference>
<dbReference type="PANTHER" id="PTHR44340">
    <property type="entry name" value="DNAJ HOMOLOG SUBFAMILY C MEMBER 10"/>
    <property type="match status" value="1"/>
</dbReference>
<dbReference type="AlphaFoldDB" id="A0A7R8HD85"/>
<dbReference type="InterPro" id="IPR013766">
    <property type="entry name" value="Thioredoxin_domain"/>
</dbReference>
<dbReference type="GO" id="GO:0005788">
    <property type="term" value="C:endoplasmic reticulum lumen"/>
    <property type="evidence" value="ECO:0007669"/>
    <property type="project" value="TreeGrafter"/>
</dbReference>
<dbReference type="EMBL" id="HG994587">
    <property type="protein sequence ID" value="CAF3025366.1"/>
    <property type="molecule type" value="Genomic_DNA"/>
</dbReference>
<dbReference type="GO" id="GO:0016671">
    <property type="term" value="F:oxidoreductase activity, acting on a sulfur group of donors, disulfide as acceptor"/>
    <property type="evidence" value="ECO:0007669"/>
    <property type="project" value="TreeGrafter"/>
</dbReference>
<keyword evidence="1" id="KW-0560">Oxidoreductase</keyword>
<gene>
    <name evidence="1" type="ORF">LSAA_13946</name>
</gene>
<dbReference type="Proteomes" id="UP000675881">
    <property type="component" value="Chromosome 8"/>
</dbReference>
<dbReference type="PANTHER" id="PTHR44340:SF1">
    <property type="entry name" value="DNAJ HOMOLOG SUBFAMILY C MEMBER 10"/>
    <property type="match status" value="1"/>
</dbReference>
<dbReference type="InterPro" id="IPR036249">
    <property type="entry name" value="Thioredoxin-like_sf"/>
</dbReference>
<organism evidence="1 2">
    <name type="scientific">Lepeophtheirus salmonis</name>
    <name type="common">Salmon louse</name>
    <name type="synonym">Caligus salmonis</name>
    <dbReference type="NCBI Taxonomy" id="72036"/>
    <lineage>
        <taxon>Eukaryota</taxon>
        <taxon>Metazoa</taxon>
        <taxon>Ecdysozoa</taxon>
        <taxon>Arthropoda</taxon>
        <taxon>Crustacea</taxon>
        <taxon>Multicrustacea</taxon>
        <taxon>Hexanauplia</taxon>
        <taxon>Copepoda</taxon>
        <taxon>Siphonostomatoida</taxon>
        <taxon>Caligidae</taxon>
        <taxon>Lepeophtheirus</taxon>
    </lineage>
</organism>
<evidence type="ECO:0000313" key="2">
    <source>
        <dbReference type="Proteomes" id="UP000675881"/>
    </source>
</evidence>
<dbReference type="SUPFAM" id="SSF52833">
    <property type="entry name" value="Thioredoxin-like"/>
    <property type="match status" value="4"/>
</dbReference>
<dbReference type="PROSITE" id="PS51352">
    <property type="entry name" value="THIOREDOXIN_2"/>
    <property type="match status" value="1"/>
</dbReference>
<name>A0A7R8HD85_LEPSM</name>
<dbReference type="Gene3D" id="3.40.30.10">
    <property type="entry name" value="Glutaredoxin"/>
    <property type="match status" value="6"/>
</dbReference>